<dbReference type="PROSITE" id="PS50330">
    <property type="entry name" value="UIM"/>
    <property type="match status" value="1"/>
</dbReference>
<dbReference type="InterPro" id="IPR003903">
    <property type="entry name" value="UIM_dom"/>
</dbReference>
<feature type="region of interest" description="Disordered" evidence="7">
    <location>
        <begin position="53"/>
        <end position="80"/>
    </location>
</feature>
<dbReference type="SMART" id="SM00726">
    <property type="entry name" value="UIM"/>
    <property type="match status" value="2"/>
</dbReference>
<feature type="compositionally biased region" description="Polar residues" evidence="7">
    <location>
        <begin position="1106"/>
        <end position="1116"/>
    </location>
</feature>
<feature type="region of interest" description="Disordered" evidence="7">
    <location>
        <begin position="1298"/>
        <end position="1372"/>
    </location>
</feature>
<accession>A0ABR4DZ33</accession>
<gene>
    <name evidence="8" type="ORF">FJTKL_02047</name>
</gene>
<feature type="region of interest" description="Disordered" evidence="7">
    <location>
        <begin position="723"/>
        <end position="1049"/>
    </location>
</feature>
<feature type="region of interest" description="Disordered" evidence="7">
    <location>
        <begin position="646"/>
        <end position="681"/>
    </location>
</feature>
<dbReference type="Proteomes" id="UP001600888">
    <property type="component" value="Unassembled WGS sequence"/>
</dbReference>
<dbReference type="Pfam" id="PF00145">
    <property type="entry name" value="DNA_methylase"/>
    <property type="match status" value="2"/>
</dbReference>
<reference evidence="8 9" key="1">
    <citation type="submission" date="2024-03" db="EMBL/GenBank/DDBJ databases">
        <title>A high-quality draft genome sequence of Diaporthe vaccinii, a causative agent of upright dieback and viscid rot disease in cranberry plants.</title>
        <authorList>
            <person name="Sarrasin M."/>
            <person name="Lang B.F."/>
            <person name="Burger G."/>
        </authorList>
    </citation>
    <scope>NUCLEOTIDE SEQUENCE [LARGE SCALE GENOMIC DNA]</scope>
    <source>
        <strain evidence="8 9">IS7</strain>
    </source>
</reference>
<feature type="compositionally biased region" description="Acidic residues" evidence="7">
    <location>
        <begin position="1315"/>
        <end position="1324"/>
    </location>
</feature>
<evidence type="ECO:0000256" key="6">
    <source>
        <dbReference type="RuleBase" id="RU000416"/>
    </source>
</evidence>
<evidence type="ECO:0000256" key="5">
    <source>
        <dbReference type="PROSITE-ProRule" id="PRU01016"/>
    </source>
</evidence>
<feature type="compositionally biased region" description="Low complexity" evidence="7">
    <location>
        <begin position="880"/>
        <end position="895"/>
    </location>
</feature>
<evidence type="ECO:0000256" key="2">
    <source>
        <dbReference type="ARBA" id="ARBA00022603"/>
    </source>
</evidence>
<keyword evidence="3 5" id="KW-0808">Transferase</keyword>
<evidence type="ECO:0000313" key="9">
    <source>
        <dbReference type="Proteomes" id="UP001600888"/>
    </source>
</evidence>
<feature type="compositionally biased region" description="Low complexity" evidence="7">
    <location>
        <begin position="724"/>
        <end position="737"/>
    </location>
</feature>
<keyword evidence="9" id="KW-1185">Reference proteome</keyword>
<feature type="compositionally biased region" description="Basic and acidic residues" evidence="7">
    <location>
        <begin position="913"/>
        <end position="923"/>
    </location>
</feature>
<feature type="compositionally biased region" description="Basic and acidic residues" evidence="7">
    <location>
        <begin position="1325"/>
        <end position="1337"/>
    </location>
</feature>
<feature type="region of interest" description="Disordered" evidence="7">
    <location>
        <begin position="1086"/>
        <end position="1285"/>
    </location>
</feature>
<feature type="compositionally biased region" description="Basic and acidic residues" evidence="7">
    <location>
        <begin position="282"/>
        <end position="306"/>
    </location>
</feature>
<feature type="compositionally biased region" description="Polar residues" evidence="7">
    <location>
        <begin position="940"/>
        <end position="951"/>
    </location>
</feature>
<evidence type="ECO:0000313" key="8">
    <source>
        <dbReference type="EMBL" id="KAL2275431.1"/>
    </source>
</evidence>
<evidence type="ECO:0000256" key="3">
    <source>
        <dbReference type="ARBA" id="ARBA00022679"/>
    </source>
</evidence>
<feature type="region of interest" description="Disordered" evidence="7">
    <location>
        <begin position="1"/>
        <end position="34"/>
    </location>
</feature>
<feature type="compositionally biased region" description="Polar residues" evidence="7">
    <location>
        <begin position="802"/>
        <end position="842"/>
    </location>
</feature>
<organism evidence="8 9">
    <name type="scientific">Diaporthe vaccinii</name>
    <dbReference type="NCBI Taxonomy" id="105482"/>
    <lineage>
        <taxon>Eukaryota</taxon>
        <taxon>Fungi</taxon>
        <taxon>Dikarya</taxon>
        <taxon>Ascomycota</taxon>
        <taxon>Pezizomycotina</taxon>
        <taxon>Sordariomycetes</taxon>
        <taxon>Sordariomycetidae</taxon>
        <taxon>Diaporthales</taxon>
        <taxon>Diaporthaceae</taxon>
        <taxon>Diaporthe</taxon>
        <taxon>Diaporthe eres species complex</taxon>
    </lineage>
</organism>
<feature type="compositionally biased region" description="Gly residues" evidence="7">
    <location>
        <begin position="896"/>
        <end position="907"/>
    </location>
</feature>
<dbReference type="Gene3D" id="3.40.50.150">
    <property type="entry name" value="Vaccinia Virus protein VP39"/>
    <property type="match status" value="1"/>
</dbReference>
<name>A0ABR4DZ33_9PEZI</name>
<dbReference type="EMBL" id="JBAWTH010000133">
    <property type="protein sequence ID" value="KAL2275431.1"/>
    <property type="molecule type" value="Genomic_DNA"/>
</dbReference>
<evidence type="ECO:0000256" key="1">
    <source>
        <dbReference type="ARBA" id="ARBA00011975"/>
    </source>
</evidence>
<feature type="region of interest" description="Disordered" evidence="7">
    <location>
        <begin position="282"/>
        <end position="325"/>
    </location>
</feature>
<feature type="compositionally biased region" description="Acidic residues" evidence="7">
    <location>
        <begin position="1214"/>
        <end position="1255"/>
    </location>
</feature>
<dbReference type="Pfam" id="PF02809">
    <property type="entry name" value="UIM"/>
    <property type="match status" value="1"/>
</dbReference>
<dbReference type="PANTHER" id="PTHR10629:SF52">
    <property type="entry name" value="DNA (CYTOSINE-5)-METHYLTRANSFERASE 1"/>
    <property type="match status" value="1"/>
</dbReference>
<feature type="compositionally biased region" description="Polar residues" evidence="7">
    <location>
        <begin position="745"/>
        <end position="761"/>
    </location>
</feature>
<comment type="caution">
    <text evidence="8">The sequence shown here is derived from an EMBL/GenBank/DDBJ whole genome shotgun (WGS) entry which is preliminary data.</text>
</comment>
<dbReference type="PANTHER" id="PTHR10629">
    <property type="entry name" value="CYTOSINE-SPECIFIC METHYLTRANSFERASE"/>
    <property type="match status" value="1"/>
</dbReference>
<keyword evidence="4 5" id="KW-0949">S-adenosyl-L-methionine</keyword>
<dbReference type="PRINTS" id="PR00105">
    <property type="entry name" value="C5METTRFRASE"/>
</dbReference>
<protein>
    <recommendedName>
        <fullName evidence="1">DNA (cytosine-5-)-methyltransferase</fullName>
        <ecNumber evidence="1">2.1.1.37</ecNumber>
    </recommendedName>
</protein>
<proteinExistence type="inferred from homology"/>
<dbReference type="PROSITE" id="PS51679">
    <property type="entry name" value="SAM_MT_C5"/>
    <property type="match status" value="1"/>
</dbReference>
<dbReference type="InterPro" id="IPR029063">
    <property type="entry name" value="SAM-dependent_MTases_sf"/>
</dbReference>
<dbReference type="NCBIfam" id="TIGR00675">
    <property type="entry name" value="dcm"/>
    <property type="match status" value="1"/>
</dbReference>
<feature type="active site" evidence="5">
    <location>
        <position position="419"/>
    </location>
</feature>
<evidence type="ECO:0000256" key="4">
    <source>
        <dbReference type="ARBA" id="ARBA00022691"/>
    </source>
</evidence>
<keyword evidence="2 5" id="KW-0489">Methyltransferase</keyword>
<feature type="compositionally biased region" description="Polar residues" evidence="7">
    <location>
        <begin position="867"/>
        <end position="879"/>
    </location>
</feature>
<comment type="similarity">
    <text evidence="5 6">Belongs to the class I-like SAM-binding methyltransferase superfamily. C5-methyltransferase family.</text>
</comment>
<dbReference type="InterPro" id="IPR001525">
    <property type="entry name" value="C5_MeTfrase"/>
</dbReference>
<feature type="compositionally biased region" description="Polar residues" evidence="7">
    <location>
        <begin position="770"/>
        <end position="795"/>
    </location>
</feature>
<evidence type="ECO:0000256" key="7">
    <source>
        <dbReference type="SAM" id="MobiDB-lite"/>
    </source>
</evidence>
<sequence length="1372" mass="151151">MSTSRDMAGFGETGAPDGSQEQPILVDEDHDAPQSGIGFEVERLVRQVQKGDARFNPIDLDGDDENLSEDPWRADEEKYDRDNAKIESEELTNEPGVTQDGPCVHWKKGIRNPCLCGTHQKVPKVRTGSIEISQSQVVELLESVRVGRYEAEFVEIYEIWAPHKGGHFFVRGRTYARTRNLEGRIKPRKNEVCEIYELDENDHRATNPNTYLEQALVEVPIQNIKTTRTLHKTNKAFPECRFDRVRYKTKKEQENEAPIICRWIMVLLYPDPRYRQQQRPIAGEEVRHYNQNDIPKDRHRVPDSERRKPHGKIRGGSFVPNGAPKADPESSLIHQALDQKYAAADFFCGAGGFSMGAAMAGLKVLVACDWWARCCETYRQNFPGVELHQEDVYKFIEDMSTDLTREHLNVDILHFSPPCQTWSPAHTCEGKKDEENRAALFACEKILKIFKPRIFTVEQTFGLAQDRWIPNFNALIQGFTSHGYSVKWKVLHLVEYGLPQTRKRLVMIGAAPGEQLPAWPRPTHSKDPKDRQKPFVSAFQACSALVEGENRHDVKGARPANKVPWDSSKPLGRTVTCSGGQCHHWSGERDFTLAEFAVIQGFPPEFRFEGKCIKKQIGNAFAPIVVKVLLKCIRVHLEKFDGVTRQPPPGQVIVVSDDDNDNHESNGPQLQHKDQSQSQSHIERQLVVGDLVGFSRKPSGLSQELVQGVIEDIRQNPVQCFLARGNRNSSKGNSSSGPNLRRSSRVGSRQAQPTQRNTLNSYFLPANDQDPPSTANPVVGRNSSAAPQSTASLTSAAAGDVRTTTQDVTAGASSATFQIPSTSDESTTGQASSVRQTTSAGRTINAGIITAPPRQSSPDSDEPRARQSAQTAVTIADLNSSVRQTRSSTSRSAAGPSGGHNIVGGFLGATPRDSSDSESDRPMARRSARRARTLADLNYSPRQTRSSSLRSTGHRSARNAQTLAGLDEESSAGRSASSDAAAHQPRRTGRIVGGFLTVPGRRSPPGFNDTAPLYQSPRTAQTVPHSDDAPPNPSPRVAQHSRVFRNARSSEKITEKEAIAGVMEAARQTRIFSGLVKKLQNLQVDADPAVPASPGPQSPPGLDVASPSQTPRTGQDTDGVLTEPTAPRRHSPSGTHDGPPQNDTPAPQSDLFEGAVSSSARQTGIRAALFNASRGAQPGEHVGGPSRRRSSGDSVAYMGESSRAGARPSLPFIVEDDEEEDDGDEQGDYDEEEADDGVDADEEEEEEEEEEDEDQQLQRAIRMSLEGVAPVREVRKLNTHGFDPEETALAMQASMLEALRPRQEDYQPEDLYGAMDDEAPAPEPQDEREMYGPGDRKGKGRAVAPRKYDEYAEDEEEAEREGSPSKRPRGSK</sequence>
<dbReference type="SUPFAM" id="SSF53335">
    <property type="entry name" value="S-adenosyl-L-methionine-dependent methyltransferases"/>
    <property type="match status" value="1"/>
</dbReference>
<dbReference type="EC" id="2.1.1.37" evidence="1"/>
<feature type="compositionally biased region" description="Low complexity" evidence="7">
    <location>
        <begin position="972"/>
        <end position="982"/>
    </location>
</feature>
<feature type="compositionally biased region" description="Basic and acidic residues" evidence="7">
    <location>
        <begin position="70"/>
        <end position="80"/>
    </location>
</feature>
<dbReference type="InterPro" id="IPR050390">
    <property type="entry name" value="C5-Methyltransferase"/>
</dbReference>